<evidence type="ECO:0000313" key="4">
    <source>
        <dbReference type="Proteomes" id="UP000733744"/>
    </source>
</evidence>
<accession>A0ABY3C8E4</accession>
<feature type="region of interest" description="Disordered" evidence="1">
    <location>
        <begin position="148"/>
        <end position="182"/>
    </location>
</feature>
<dbReference type="Proteomes" id="UP000733744">
    <property type="component" value="Unassembled WGS sequence"/>
</dbReference>
<keyword evidence="2" id="KW-0732">Signal</keyword>
<feature type="signal peptide" evidence="2">
    <location>
        <begin position="1"/>
        <end position="26"/>
    </location>
</feature>
<evidence type="ECO:0000313" key="3">
    <source>
        <dbReference type="EMBL" id="TRW92862.1"/>
    </source>
</evidence>
<feature type="chain" id="PRO_5047547398" evidence="2">
    <location>
        <begin position="27"/>
        <end position="262"/>
    </location>
</feature>
<protein>
    <submittedName>
        <fullName evidence="3">Uncharacterized protein</fullName>
    </submittedName>
</protein>
<evidence type="ECO:0000256" key="2">
    <source>
        <dbReference type="SAM" id="SignalP"/>
    </source>
</evidence>
<dbReference type="RefSeq" id="WP_127028533.1">
    <property type="nucleotide sequence ID" value="NZ_RYFG02000105.1"/>
</dbReference>
<proteinExistence type="predicted"/>
<keyword evidence="4" id="KW-1185">Reference proteome</keyword>
<feature type="compositionally biased region" description="Basic and acidic residues" evidence="1">
    <location>
        <begin position="168"/>
        <end position="182"/>
    </location>
</feature>
<evidence type="ECO:0000256" key="1">
    <source>
        <dbReference type="SAM" id="MobiDB-lite"/>
    </source>
</evidence>
<name>A0ABY3C8E4_9GAMM</name>
<dbReference type="EMBL" id="RYFG02000105">
    <property type="protein sequence ID" value="TRW92862.1"/>
    <property type="molecule type" value="Genomic_DNA"/>
</dbReference>
<reference evidence="3 4" key="1">
    <citation type="journal article" date="2019" name="Antonie Van Leeuwenhoek">
        <title>Description of 'Ca. Methylobacter oryzae' KRF1, a novel species from the environmentally important Methylobacter clade 2.</title>
        <authorList>
            <person name="Khatri K."/>
            <person name="Mohite J.A."/>
            <person name="Pandit P.S."/>
            <person name="Bahulikar R."/>
            <person name="Rahalkar M.C."/>
        </authorList>
    </citation>
    <scope>NUCLEOTIDE SEQUENCE [LARGE SCALE GENOMIC DNA]</scope>
    <source>
        <strain evidence="3 4">KRF1</strain>
    </source>
</reference>
<sequence length="262" mass="28459">MPLKFKKNIILINTILFLGYASISHADECGVLRYLANKSNGVAVTGNTCKTGDDIAVGSEFNLMPGARLWFKSQAIGPDAKKTQGICQNRSSKPIQISVDSDKQPWIKTNGLVNCNSWTGNKMNCGDSSAGPNALSCVIAAIDAEQQPKGLEERTTSVRMRSLPTMGEADKTDSSQDGAEPDKEQIVSAMQPDVDLCRAINHTDARVEITWLVETNSRAGTVIPAADKTKNTDKPFIDCLTAVIKDFSYPQSSKAVWLTNRF</sequence>
<organism evidence="3 4">
    <name type="scientific">Candidatus Methylobacter oryzae</name>
    <dbReference type="NCBI Taxonomy" id="2497749"/>
    <lineage>
        <taxon>Bacteria</taxon>
        <taxon>Pseudomonadati</taxon>
        <taxon>Pseudomonadota</taxon>
        <taxon>Gammaproteobacteria</taxon>
        <taxon>Methylococcales</taxon>
        <taxon>Methylococcaceae</taxon>
        <taxon>Methylobacter</taxon>
    </lineage>
</organism>
<comment type="caution">
    <text evidence="3">The sequence shown here is derived from an EMBL/GenBank/DDBJ whole genome shotgun (WGS) entry which is preliminary data.</text>
</comment>
<gene>
    <name evidence="3" type="ORF">EKO24_013970</name>
</gene>